<evidence type="ECO:0000313" key="3">
    <source>
        <dbReference type="EMBL" id="MCP1676989.1"/>
    </source>
</evidence>
<dbReference type="EMBL" id="JALJXV010000012">
    <property type="protein sequence ID" value="MCP1676989.1"/>
    <property type="molecule type" value="Genomic_DNA"/>
</dbReference>
<dbReference type="NCBIfam" id="NF005559">
    <property type="entry name" value="PRK07231.1"/>
    <property type="match status" value="1"/>
</dbReference>
<protein>
    <submittedName>
        <fullName evidence="3">Dihydroanticapsin dehydrogenase</fullName>
        <ecNumber evidence="3">1.1.1.385</ecNumber>
    </submittedName>
</protein>
<comment type="similarity">
    <text evidence="1">Belongs to the short-chain dehydrogenases/reductases (SDR) family.</text>
</comment>
<dbReference type="FunFam" id="3.40.50.720:FF:000084">
    <property type="entry name" value="Short-chain dehydrogenase reductase"/>
    <property type="match status" value="1"/>
</dbReference>
<dbReference type="RefSeq" id="WP_253484664.1">
    <property type="nucleotide sequence ID" value="NZ_JALJXV010000012.1"/>
</dbReference>
<dbReference type="PRINTS" id="PR00080">
    <property type="entry name" value="SDRFAMILY"/>
</dbReference>
<dbReference type="InterPro" id="IPR020904">
    <property type="entry name" value="Sc_DH/Rdtase_CS"/>
</dbReference>
<dbReference type="PANTHER" id="PTHR24321">
    <property type="entry name" value="DEHYDROGENASES, SHORT CHAIN"/>
    <property type="match status" value="1"/>
</dbReference>
<keyword evidence="4" id="KW-1185">Reference proteome</keyword>
<organism evidence="3 4">
    <name type="scientific">Natronocella acetinitrilica</name>
    <dbReference type="NCBI Taxonomy" id="414046"/>
    <lineage>
        <taxon>Bacteria</taxon>
        <taxon>Pseudomonadati</taxon>
        <taxon>Pseudomonadota</taxon>
        <taxon>Gammaproteobacteria</taxon>
        <taxon>Chromatiales</taxon>
        <taxon>Ectothiorhodospiraceae</taxon>
        <taxon>Natronocella</taxon>
    </lineage>
</organism>
<dbReference type="Gene3D" id="3.40.50.720">
    <property type="entry name" value="NAD(P)-binding Rossmann-like Domain"/>
    <property type="match status" value="1"/>
</dbReference>
<dbReference type="InterPro" id="IPR002347">
    <property type="entry name" value="SDR_fam"/>
</dbReference>
<dbReference type="SUPFAM" id="SSF51735">
    <property type="entry name" value="NAD(P)-binding Rossmann-fold domains"/>
    <property type="match status" value="1"/>
</dbReference>
<evidence type="ECO:0000256" key="1">
    <source>
        <dbReference type="ARBA" id="ARBA00006484"/>
    </source>
</evidence>
<dbReference type="PROSITE" id="PS00061">
    <property type="entry name" value="ADH_SHORT"/>
    <property type="match status" value="1"/>
</dbReference>
<dbReference type="Proteomes" id="UP001205843">
    <property type="component" value="Unassembled WGS sequence"/>
</dbReference>
<reference evidence="3" key="1">
    <citation type="submission" date="2022-03" db="EMBL/GenBank/DDBJ databases">
        <title>Genomic Encyclopedia of Type Strains, Phase III (KMG-III): the genomes of soil and plant-associated and newly described type strains.</title>
        <authorList>
            <person name="Whitman W."/>
        </authorList>
    </citation>
    <scope>NUCLEOTIDE SEQUENCE</scope>
    <source>
        <strain evidence="3">ANL 6-2</strain>
    </source>
</reference>
<dbReference type="EC" id="1.1.1.385" evidence="3"/>
<dbReference type="PANTHER" id="PTHR24321:SF8">
    <property type="entry name" value="ESTRADIOL 17-BETA-DEHYDROGENASE 8-RELATED"/>
    <property type="match status" value="1"/>
</dbReference>
<dbReference type="AlphaFoldDB" id="A0AAE3G7A7"/>
<gene>
    <name evidence="3" type="ORF">J2T57_004163</name>
</gene>
<dbReference type="InterPro" id="IPR036291">
    <property type="entry name" value="NAD(P)-bd_dom_sf"/>
</dbReference>
<dbReference type="Pfam" id="PF13561">
    <property type="entry name" value="adh_short_C2"/>
    <property type="match status" value="1"/>
</dbReference>
<dbReference type="GO" id="GO:0016491">
    <property type="term" value="F:oxidoreductase activity"/>
    <property type="evidence" value="ECO:0007669"/>
    <property type="project" value="UniProtKB-KW"/>
</dbReference>
<dbReference type="PRINTS" id="PR00081">
    <property type="entry name" value="GDHRDH"/>
</dbReference>
<name>A0AAE3G7A7_9GAMM</name>
<dbReference type="CDD" id="cd05233">
    <property type="entry name" value="SDR_c"/>
    <property type="match status" value="1"/>
</dbReference>
<sequence length="252" mass="26729">MGRLSGKVAIITGANGGMGQEAVRIFAGEGARIVACDVAEPTPALQTLIDQHEVAYVQGDLCDESLSQQVVQTALDRFGQLDVLYNNHGIMVGKPFLDTEMADFDRVVSVNLRSVFALSLYAAKAMSTRNQGSIIHISSVGGIVGFPGMAAYGASKGGLAQLARSMATDLASYNIRVNAICPGVVDTPMPRRYIKDAGAEEKETMDAMANMHLLKRNGRPEEIVWMAVYLASDESSFTTGAVIPVDGGLTAI</sequence>
<accession>A0AAE3G7A7</accession>
<proteinExistence type="inferred from homology"/>
<comment type="caution">
    <text evidence="3">The sequence shown here is derived from an EMBL/GenBank/DDBJ whole genome shotgun (WGS) entry which is preliminary data.</text>
</comment>
<keyword evidence="2 3" id="KW-0560">Oxidoreductase</keyword>
<evidence type="ECO:0000313" key="4">
    <source>
        <dbReference type="Proteomes" id="UP001205843"/>
    </source>
</evidence>
<evidence type="ECO:0000256" key="2">
    <source>
        <dbReference type="ARBA" id="ARBA00023002"/>
    </source>
</evidence>